<proteinExistence type="predicted"/>
<dbReference type="PANTHER" id="PTHR24064">
    <property type="entry name" value="SOLUTE CARRIER FAMILY 22 MEMBER"/>
    <property type="match status" value="1"/>
</dbReference>
<protein>
    <submittedName>
        <fullName evidence="9">Organic cation/carnitine transporter 3</fullName>
    </submittedName>
</protein>
<reference evidence="8" key="1">
    <citation type="journal article" date="2014" name="Nat. Commun.">
        <title>Genome sequence of mungbean and insights into evolution within Vigna species.</title>
        <authorList>
            <person name="Kang Y.J."/>
            <person name="Kim S.K."/>
            <person name="Kim M.Y."/>
            <person name="Lestari P."/>
            <person name="Kim K.H."/>
            <person name="Ha B.K."/>
            <person name="Jun T.H."/>
            <person name="Hwang W.J."/>
            <person name="Lee T."/>
            <person name="Lee J."/>
            <person name="Shim S."/>
            <person name="Yoon M.Y."/>
            <person name="Jang Y.E."/>
            <person name="Han K.S."/>
            <person name="Taeprayoon P."/>
            <person name="Yoon N."/>
            <person name="Somta P."/>
            <person name="Tanya P."/>
            <person name="Kim K.S."/>
            <person name="Gwag J.G."/>
            <person name="Moon J.K."/>
            <person name="Lee Y.H."/>
            <person name="Park B.S."/>
            <person name="Bombarely A."/>
            <person name="Doyle J.J."/>
            <person name="Jackson S.A."/>
            <person name="Schafleitner R."/>
            <person name="Srinives P."/>
            <person name="Varshney R.K."/>
            <person name="Lee S.H."/>
        </authorList>
    </citation>
    <scope>NUCLEOTIDE SEQUENCE [LARGE SCALE GENOMIC DNA]</scope>
    <source>
        <strain evidence="8">cv. VC1973A</strain>
    </source>
</reference>
<dbReference type="RefSeq" id="XP_014495295.1">
    <property type="nucleotide sequence ID" value="XM_014639809.2"/>
</dbReference>
<dbReference type="InterPro" id="IPR005828">
    <property type="entry name" value="MFS_sugar_transport-like"/>
</dbReference>
<feature type="region of interest" description="Disordered" evidence="5">
    <location>
        <begin position="1"/>
        <end position="33"/>
    </location>
</feature>
<keyword evidence="3 6" id="KW-1133">Transmembrane helix</keyword>
<dbReference type="AlphaFoldDB" id="A0A1S3TNC8"/>
<evidence type="ECO:0000259" key="7">
    <source>
        <dbReference type="PROSITE" id="PS50850"/>
    </source>
</evidence>
<dbReference type="Proteomes" id="UP000087766">
    <property type="component" value="Chromosome 3"/>
</dbReference>
<evidence type="ECO:0000256" key="2">
    <source>
        <dbReference type="ARBA" id="ARBA00022692"/>
    </source>
</evidence>
<dbReference type="Gene3D" id="1.20.1250.20">
    <property type="entry name" value="MFS general substrate transporter like domains"/>
    <property type="match status" value="1"/>
</dbReference>
<keyword evidence="2 6" id="KW-0812">Transmembrane</keyword>
<feature type="transmembrane region" description="Helical" evidence="6">
    <location>
        <begin position="447"/>
        <end position="469"/>
    </location>
</feature>
<feature type="transmembrane region" description="Helical" evidence="6">
    <location>
        <begin position="417"/>
        <end position="435"/>
    </location>
</feature>
<feature type="transmembrane region" description="Helical" evidence="6">
    <location>
        <begin position="387"/>
        <end position="405"/>
    </location>
</feature>
<dbReference type="GO" id="GO:0016020">
    <property type="term" value="C:membrane"/>
    <property type="evidence" value="ECO:0007669"/>
    <property type="project" value="UniProtKB-SubCell"/>
</dbReference>
<accession>A0A1S3TNC8</accession>
<dbReference type="KEGG" id="vra:106757192"/>
<reference evidence="9" key="2">
    <citation type="submission" date="2025-08" db="UniProtKB">
        <authorList>
            <consortium name="RefSeq"/>
        </authorList>
    </citation>
    <scope>IDENTIFICATION</scope>
    <source>
        <tissue evidence="9">Leaf</tissue>
    </source>
</reference>
<evidence type="ECO:0000256" key="6">
    <source>
        <dbReference type="SAM" id="Phobius"/>
    </source>
</evidence>
<dbReference type="GO" id="GO:0022857">
    <property type="term" value="F:transmembrane transporter activity"/>
    <property type="evidence" value="ECO:0007669"/>
    <property type="project" value="InterPro"/>
</dbReference>
<feature type="transmembrane region" description="Helical" evidence="6">
    <location>
        <begin position="157"/>
        <end position="174"/>
    </location>
</feature>
<feature type="transmembrane region" description="Helical" evidence="6">
    <location>
        <begin position="124"/>
        <end position="145"/>
    </location>
</feature>
<dbReference type="OrthoDB" id="5296287at2759"/>
<evidence type="ECO:0000256" key="3">
    <source>
        <dbReference type="ARBA" id="ARBA00022989"/>
    </source>
</evidence>
<comment type="subcellular location">
    <subcellularLocation>
        <location evidence="1">Membrane</location>
        <topology evidence="1">Multi-pass membrane protein</topology>
    </subcellularLocation>
</comment>
<dbReference type="InterPro" id="IPR020846">
    <property type="entry name" value="MFS_dom"/>
</dbReference>
<evidence type="ECO:0000256" key="4">
    <source>
        <dbReference type="ARBA" id="ARBA00023136"/>
    </source>
</evidence>
<keyword evidence="4 6" id="KW-0472">Membrane</keyword>
<dbReference type="PROSITE" id="PS50850">
    <property type="entry name" value="MFS"/>
    <property type="match status" value="1"/>
</dbReference>
<evidence type="ECO:0000256" key="5">
    <source>
        <dbReference type="SAM" id="MobiDB-lite"/>
    </source>
</evidence>
<dbReference type="Pfam" id="PF00083">
    <property type="entry name" value="Sugar_tr"/>
    <property type="match status" value="1"/>
</dbReference>
<feature type="transmembrane region" description="Helical" evidence="6">
    <location>
        <begin position="359"/>
        <end position="380"/>
    </location>
</feature>
<organism evidence="8 9">
    <name type="scientific">Vigna radiata var. radiata</name>
    <name type="common">Mung bean</name>
    <name type="synonym">Phaseolus aureus</name>
    <dbReference type="NCBI Taxonomy" id="3916"/>
    <lineage>
        <taxon>Eukaryota</taxon>
        <taxon>Viridiplantae</taxon>
        <taxon>Streptophyta</taxon>
        <taxon>Embryophyta</taxon>
        <taxon>Tracheophyta</taxon>
        <taxon>Spermatophyta</taxon>
        <taxon>Magnoliopsida</taxon>
        <taxon>eudicotyledons</taxon>
        <taxon>Gunneridae</taxon>
        <taxon>Pentapetalae</taxon>
        <taxon>rosids</taxon>
        <taxon>fabids</taxon>
        <taxon>Fabales</taxon>
        <taxon>Fabaceae</taxon>
        <taxon>Papilionoideae</taxon>
        <taxon>50 kb inversion clade</taxon>
        <taxon>NPAAA clade</taxon>
        <taxon>indigoferoid/millettioid clade</taxon>
        <taxon>Phaseoleae</taxon>
        <taxon>Vigna</taxon>
    </lineage>
</organism>
<dbReference type="STRING" id="3916.A0A1S3TNC8"/>
<feature type="transmembrane region" description="Helical" evidence="6">
    <location>
        <begin position="330"/>
        <end position="347"/>
    </location>
</feature>
<evidence type="ECO:0000313" key="8">
    <source>
        <dbReference type="Proteomes" id="UP000087766"/>
    </source>
</evidence>
<feature type="transmembrane region" description="Helical" evidence="6">
    <location>
        <begin position="215"/>
        <end position="233"/>
    </location>
</feature>
<gene>
    <name evidence="9" type="primary">LOC106757192</name>
</gene>
<feature type="transmembrane region" description="Helical" evidence="6">
    <location>
        <begin position="475"/>
        <end position="494"/>
    </location>
</feature>
<feature type="transmembrane region" description="Helical" evidence="6">
    <location>
        <begin position="180"/>
        <end position="203"/>
    </location>
</feature>
<feature type="domain" description="Major facilitator superfamily (MFS) profile" evidence="7">
    <location>
        <begin position="52"/>
        <end position="500"/>
    </location>
</feature>
<feature type="transmembrane region" description="Helical" evidence="6">
    <location>
        <begin position="245"/>
        <end position="264"/>
    </location>
</feature>
<dbReference type="SUPFAM" id="SSF103473">
    <property type="entry name" value="MFS general substrate transporter"/>
    <property type="match status" value="1"/>
</dbReference>
<sequence length="522" mass="57221">MADPTPLLCQPNPSSDTQEQPPSPPPPNKHHPSLGSTVELCIGDFNWSQFLQSVLVSIAWLFDAQQTFITVFTDAQPSWHCTSADNDCAATATLCDLPREWWAWDGPAHASTVSEWGLECANSVISGLPASSFFVGCLVGGFGLASLADSSLGRKNTLFFSCLVMGITSLLATLSPNVWIYSALKFLCGFARATIGTSALVLATEIVGKRRRGQTSVIGFFCFTIGFLSLPVMAYANKSSSWRNLYLWTSILTMIYCILVKVFVTESPRWLLVRGRTEEAVATLKCITSVTQSNLDLAINNMSHKEETWNVDLFSALRILLQKKWSSRRLVSIMGMGIGIGLVYYGMPLGLQNLSFNLYLGVTFNALSELPSALIVFFFIDKFNRRIALLFFTILSGVFSVLSIVEVKPWSNLQIGFELISFFSACSSFNIYLIYTTELFPTCVRNSALSMARLAVVLGGAFSPMLVSAGRANKFLCYGVFGLVIGFSGVYGIFLPETRGRALCDTMDEEESKENIASGMLA</sequence>
<dbReference type="GeneID" id="106757192"/>
<keyword evidence="8" id="KW-1185">Reference proteome</keyword>
<evidence type="ECO:0000256" key="1">
    <source>
        <dbReference type="ARBA" id="ARBA00004141"/>
    </source>
</evidence>
<evidence type="ECO:0000313" key="9">
    <source>
        <dbReference type="RefSeq" id="XP_014495295.1"/>
    </source>
</evidence>
<dbReference type="InterPro" id="IPR036259">
    <property type="entry name" value="MFS_trans_sf"/>
</dbReference>
<name>A0A1S3TNC8_VIGRR</name>